<dbReference type="EMBL" id="CAACVG010010103">
    <property type="protein sequence ID" value="VEN55038.1"/>
    <property type="molecule type" value="Genomic_DNA"/>
</dbReference>
<evidence type="ECO:0000313" key="1">
    <source>
        <dbReference type="EMBL" id="VEN55038.1"/>
    </source>
</evidence>
<sequence>MSIIHQKQILKKVIYADSGISDMFDKNIQQHKTVILSVLFIKIISNMNINVVPK</sequence>
<evidence type="ECO:0000313" key="2">
    <source>
        <dbReference type="Proteomes" id="UP000410492"/>
    </source>
</evidence>
<name>A0A653D4D2_CALMS</name>
<feature type="non-terminal residue" evidence="1">
    <location>
        <position position="54"/>
    </location>
</feature>
<reference evidence="1 2" key="1">
    <citation type="submission" date="2019-01" db="EMBL/GenBank/DDBJ databases">
        <authorList>
            <person name="Sayadi A."/>
        </authorList>
    </citation>
    <scope>NUCLEOTIDE SEQUENCE [LARGE SCALE GENOMIC DNA]</scope>
</reference>
<dbReference type="AlphaFoldDB" id="A0A653D4D2"/>
<organism evidence="1 2">
    <name type="scientific">Callosobruchus maculatus</name>
    <name type="common">Southern cowpea weevil</name>
    <name type="synonym">Pulse bruchid</name>
    <dbReference type="NCBI Taxonomy" id="64391"/>
    <lineage>
        <taxon>Eukaryota</taxon>
        <taxon>Metazoa</taxon>
        <taxon>Ecdysozoa</taxon>
        <taxon>Arthropoda</taxon>
        <taxon>Hexapoda</taxon>
        <taxon>Insecta</taxon>
        <taxon>Pterygota</taxon>
        <taxon>Neoptera</taxon>
        <taxon>Endopterygota</taxon>
        <taxon>Coleoptera</taxon>
        <taxon>Polyphaga</taxon>
        <taxon>Cucujiformia</taxon>
        <taxon>Chrysomeloidea</taxon>
        <taxon>Chrysomelidae</taxon>
        <taxon>Bruchinae</taxon>
        <taxon>Bruchini</taxon>
        <taxon>Callosobruchus</taxon>
    </lineage>
</organism>
<accession>A0A653D4D2</accession>
<gene>
    <name evidence="1" type="ORF">CALMAC_LOCUS14324</name>
</gene>
<protein>
    <submittedName>
        <fullName evidence="1">Uncharacterized protein</fullName>
    </submittedName>
</protein>
<keyword evidence="2" id="KW-1185">Reference proteome</keyword>
<dbReference type="Proteomes" id="UP000410492">
    <property type="component" value="Unassembled WGS sequence"/>
</dbReference>
<proteinExistence type="predicted"/>